<dbReference type="NCBIfam" id="TIGR02532">
    <property type="entry name" value="IV_pilin_GFxxxE"/>
    <property type="match status" value="1"/>
</dbReference>
<keyword evidence="1" id="KW-0472">Membrane</keyword>
<dbReference type="PATRIC" id="fig|1280954.3.peg.275"/>
<dbReference type="Proteomes" id="UP000027100">
    <property type="component" value="Unassembled WGS sequence"/>
</dbReference>
<dbReference type="InterPro" id="IPR045584">
    <property type="entry name" value="Pilin-like"/>
</dbReference>
<evidence type="ECO:0008006" key="4">
    <source>
        <dbReference type="Google" id="ProtNLM"/>
    </source>
</evidence>
<dbReference type="STRING" id="1280954.HPO_01340"/>
<evidence type="ECO:0000256" key="1">
    <source>
        <dbReference type="SAM" id="Phobius"/>
    </source>
</evidence>
<dbReference type="AlphaFoldDB" id="A0A062VJF2"/>
<gene>
    <name evidence="2" type="ORF">HPO_01340</name>
</gene>
<protein>
    <recommendedName>
        <fullName evidence="4">Type II secretion system protein J</fullName>
    </recommendedName>
</protein>
<evidence type="ECO:0000313" key="3">
    <source>
        <dbReference type="Proteomes" id="UP000027100"/>
    </source>
</evidence>
<dbReference type="SUPFAM" id="SSF54523">
    <property type="entry name" value="Pili subunits"/>
    <property type="match status" value="1"/>
</dbReference>
<keyword evidence="3" id="KW-1185">Reference proteome</keyword>
<feature type="transmembrane region" description="Helical" evidence="1">
    <location>
        <begin position="12"/>
        <end position="35"/>
    </location>
</feature>
<dbReference type="Gene3D" id="3.30.700.10">
    <property type="entry name" value="Glycoprotein, Type 4 Pilin"/>
    <property type="match status" value="1"/>
</dbReference>
<sequence length="212" mass="23469">METSRTQQMGFSLIEVMVGLAIMAIISMLIFSSLLSQMQQADIVRSSTRDAFERIAQRRLVETVVSATLPTWPEDKENAFTGTATQMSGVSAFSLFDQVQRLQAYSLTLRMESNLQVLEIVTEEGVWTVEDIPQDVGFRYLGGDGLWHTSWPLGMPDQAGIAQMEQFFANQGLPRMVALWDEQSGGPAGVEIAISNTDILGVRVRDLAGEFQ</sequence>
<proteinExistence type="predicted"/>
<reference evidence="2 3" key="1">
    <citation type="journal article" date="2014" name="Antonie Van Leeuwenhoek">
        <title>Hyphomonas beringensis sp. nov. and Hyphomonas chukchiensis sp. nov., isolated from surface seawater of the Bering Sea and Chukchi Sea.</title>
        <authorList>
            <person name="Li C."/>
            <person name="Lai Q."/>
            <person name="Li G."/>
            <person name="Dong C."/>
            <person name="Wang J."/>
            <person name="Liao Y."/>
            <person name="Shao Z."/>
        </authorList>
    </citation>
    <scope>NUCLEOTIDE SEQUENCE [LARGE SCALE GENOMIC DNA]</scope>
    <source>
        <strain evidence="2 3">PS728</strain>
    </source>
</reference>
<keyword evidence="1" id="KW-0812">Transmembrane</keyword>
<keyword evidence="1" id="KW-1133">Transmembrane helix</keyword>
<dbReference type="EMBL" id="ARYM01000001">
    <property type="protein sequence ID" value="KDA00631.1"/>
    <property type="molecule type" value="Genomic_DNA"/>
</dbReference>
<dbReference type="InterPro" id="IPR012902">
    <property type="entry name" value="N_methyl_site"/>
</dbReference>
<accession>A0A062VJF2</accession>
<dbReference type="Pfam" id="PF07963">
    <property type="entry name" value="N_methyl"/>
    <property type="match status" value="1"/>
</dbReference>
<organism evidence="2 3">
    <name type="scientific">Hyphomonas polymorpha PS728</name>
    <dbReference type="NCBI Taxonomy" id="1280954"/>
    <lineage>
        <taxon>Bacteria</taxon>
        <taxon>Pseudomonadati</taxon>
        <taxon>Pseudomonadota</taxon>
        <taxon>Alphaproteobacteria</taxon>
        <taxon>Hyphomonadales</taxon>
        <taxon>Hyphomonadaceae</taxon>
        <taxon>Hyphomonas</taxon>
    </lineage>
</organism>
<evidence type="ECO:0000313" key="2">
    <source>
        <dbReference type="EMBL" id="KDA00631.1"/>
    </source>
</evidence>
<name>A0A062VJF2_9PROT</name>
<comment type="caution">
    <text evidence="2">The sequence shown here is derived from an EMBL/GenBank/DDBJ whole genome shotgun (WGS) entry which is preliminary data.</text>
</comment>